<dbReference type="SUPFAM" id="SSF89550">
    <property type="entry name" value="PHP domain-like"/>
    <property type="match status" value="1"/>
</dbReference>
<evidence type="ECO:0000259" key="1">
    <source>
        <dbReference type="Pfam" id="PF02811"/>
    </source>
</evidence>
<evidence type="ECO:0000313" key="2">
    <source>
        <dbReference type="EMBL" id="CEO89569.1"/>
    </source>
</evidence>
<name>A0A0B7MG24_9FIRM</name>
<feature type="domain" description="PHP" evidence="1">
    <location>
        <begin position="20"/>
        <end position="94"/>
    </location>
</feature>
<dbReference type="InterPro" id="IPR050243">
    <property type="entry name" value="PHP_phosphatase"/>
</dbReference>
<dbReference type="Gene3D" id="3.20.20.140">
    <property type="entry name" value="Metal-dependent hydrolases"/>
    <property type="match status" value="1"/>
</dbReference>
<dbReference type="GO" id="GO:0042578">
    <property type="term" value="F:phosphoric ester hydrolase activity"/>
    <property type="evidence" value="ECO:0007669"/>
    <property type="project" value="TreeGrafter"/>
</dbReference>
<dbReference type="Proteomes" id="UP000046155">
    <property type="component" value="Unassembled WGS sequence"/>
</dbReference>
<dbReference type="EMBL" id="CDRZ01000250">
    <property type="protein sequence ID" value="CEO89569.1"/>
    <property type="molecule type" value="Genomic_DNA"/>
</dbReference>
<dbReference type="OrthoDB" id="9808747at2"/>
<dbReference type="InterPro" id="IPR016195">
    <property type="entry name" value="Pol/histidinol_Pase-like"/>
</dbReference>
<keyword evidence="3" id="KW-1185">Reference proteome</keyword>
<dbReference type="RefSeq" id="WP_052835578.1">
    <property type="nucleotide sequence ID" value="NZ_CDRZ01000250.1"/>
</dbReference>
<dbReference type="Pfam" id="PF02811">
    <property type="entry name" value="PHP"/>
    <property type="match status" value="1"/>
</dbReference>
<accession>A0A0B7MG24</accession>
<gene>
    <name evidence="2" type="ORF">SSCH_520030</name>
</gene>
<dbReference type="InterPro" id="IPR004013">
    <property type="entry name" value="PHP_dom"/>
</dbReference>
<reference evidence="3" key="1">
    <citation type="submission" date="2015-01" db="EMBL/GenBank/DDBJ databases">
        <authorList>
            <person name="Manzoor Shahid"/>
            <person name="Zubair Saima"/>
        </authorList>
    </citation>
    <scope>NUCLEOTIDE SEQUENCE [LARGE SCALE GENOMIC DNA]</scope>
    <source>
        <strain evidence="3">Sp3</strain>
    </source>
</reference>
<sequence>MTAGLSEKFKEVILNKKCLFHLHTSYTDGKCTVNDYCKWAVDHAFEVLIFTEHIRKNPSYDFNTFLADIEKARICYPGLDIWAGVEAKVLPGGELDIAPEVASRVPLICFACHSFPKDRELYQKSLQNLFSSPEWRDKIRVWVHPGRFLKKAGLLSGSFSLLHNLAAAAIRQGVLVEVNLRENLLSDSLMRSIPVQLLIRGFDAHSLADLDECCTWAVPAIKAT</sequence>
<organism evidence="2 3">
    <name type="scientific">Syntrophaceticus schinkii</name>
    <dbReference type="NCBI Taxonomy" id="499207"/>
    <lineage>
        <taxon>Bacteria</taxon>
        <taxon>Bacillati</taxon>
        <taxon>Bacillota</taxon>
        <taxon>Clostridia</taxon>
        <taxon>Thermoanaerobacterales</taxon>
        <taxon>Thermoanaerobacterales Family III. Incertae Sedis</taxon>
        <taxon>Syntrophaceticus</taxon>
    </lineage>
</organism>
<dbReference type="PANTHER" id="PTHR36928">
    <property type="entry name" value="PHOSPHATASE YCDX-RELATED"/>
    <property type="match status" value="1"/>
</dbReference>
<dbReference type="AlphaFoldDB" id="A0A0B7MG24"/>
<dbReference type="GO" id="GO:0008270">
    <property type="term" value="F:zinc ion binding"/>
    <property type="evidence" value="ECO:0007669"/>
    <property type="project" value="TreeGrafter"/>
</dbReference>
<evidence type="ECO:0000313" key="3">
    <source>
        <dbReference type="Proteomes" id="UP000046155"/>
    </source>
</evidence>
<dbReference type="GO" id="GO:0005829">
    <property type="term" value="C:cytosol"/>
    <property type="evidence" value="ECO:0007669"/>
    <property type="project" value="TreeGrafter"/>
</dbReference>
<dbReference type="PANTHER" id="PTHR36928:SF1">
    <property type="entry name" value="PHOSPHATASE YCDX-RELATED"/>
    <property type="match status" value="1"/>
</dbReference>
<proteinExistence type="predicted"/>
<protein>
    <submittedName>
        <fullName evidence="2">Putative PHP domain protein</fullName>
    </submittedName>
</protein>